<proteinExistence type="predicted"/>
<evidence type="ECO:0000313" key="2">
    <source>
        <dbReference type="Proteomes" id="UP000095751"/>
    </source>
</evidence>
<dbReference type="EMBL" id="KV784353">
    <property type="protein sequence ID" value="OEU23507.1"/>
    <property type="molecule type" value="Genomic_DNA"/>
</dbReference>
<reference evidence="1 2" key="1">
    <citation type="submission" date="2016-09" db="EMBL/GenBank/DDBJ databases">
        <title>Extensive genetic diversity and differential bi-allelic expression allows diatom success in the polar Southern Ocean.</title>
        <authorList>
            <consortium name="DOE Joint Genome Institute"/>
            <person name="Mock T."/>
            <person name="Otillar R.P."/>
            <person name="Strauss J."/>
            <person name="Dupont C."/>
            <person name="Frickenhaus S."/>
            <person name="Maumus F."/>
            <person name="Mcmullan M."/>
            <person name="Sanges R."/>
            <person name="Schmutz J."/>
            <person name="Toseland A."/>
            <person name="Valas R."/>
            <person name="Veluchamy A."/>
            <person name="Ward B.J."/>
            <person name="Allen A."/>
            <person name="Barry K."/>
            <person name="Falciatore A."/>
            <person name="Ferrante M."/>
            <person name="Fortunato A.E."/>
            <person name="Gloeckner G."/>
            <person name="Gruber A."/>
            <person name="Hipkin R."/>
            <person name="Janech M."/>
            <person name="Kroth P."/>
            <person name="Leese F."/>
            <person name="Lindquist E."/>
            <person name="Lyon B.R."/>
            <person name="Martin J."/>
            <person name="Mayer C."/>
            <person name="Parker M."/>
            <person name="Quesneville H."/>
            <person name="Raymond J."/>
            <person name="Uhlig C."/>
            <person name="Valentin K.U."/>
            <person name="Worden A.Z."/>
            <person name="Armbrust E.V."/>
            <person name="Bowler C."/>
            <person name="Green B."/>
            <person name="Moulton V."/>
            <person name="Van Oosterhout C."/>
            <person name="Grigoriev I."/>
        </authorList>
    </citation>
    <scope>NUCLEOTIDE SEQUENCE [LARGE SCALE GENOMIC DNA]</scope>
    <source>
        <strain evidence="1 2">CCMP1102</strain>
    </source>
</reference>
<dbReference type="InParanoid" id="A0A1E7FZD5"/>
<gene>
    <name evidence="1" type="ORF">FRACYDRAFT_267551</name>
</gene>
<evidence type="ECO:0000313" key="1">
    <source>
        <dbReference type="EMBL" id="OEU23507.1"/>
    </source>
</evidence>
<accession>A0A1E7FZD5</accession>
<organism evidence="1 2">
    <name type="scientific">Fragilariopsis cylindrus CCMP1102</name>
    <dbReference type="NCBI Taxonomy" id="635003"/>
    <lineage>
        <taxon>Eukaryota</taxon>
        <taxon>Sar</taxon>
        <taxon>Stramenopiles</taxon>
        <taxon>Ochrophyta</taxon>
        <taxon>Bacillariophyta</taxon>
        <taxon>Bacillariophyceae</taxon>
        <taxon>Bacillariophycidae</taxon>
        <taxon>Bacillariales</taxon>
        <taxon>Bacillariaceae</taxon>
        <taxon>Fragilariopsis</taxon>
    </lineage>
</organism>
<protein>
    <submittedName>
        <fullName evidence="1">Uncharacterized protein</fullName>
    </submittedName>
</protein>
<name>A0A1E7FZD5_9STRA</name>
<sequence length="165" mass="19220">MIAWLREHVLDQPENADMKLILERTPVMHSVLNWLDPIFAIERVVWVEVDCIVLVDGVFTYQLFTYLVNKKGKAVLTRKLKEGGVVLAMNNFQLFRKQCYFYALRRWVHESKAQVFDIEGNNQSAKYILYLSRNSPTAGHHRAVDPAHEADILQIVRQTMVRHGQ</sequence>
<dbReference type="KEGG" id="fcy:FRACYDRAFT_267551"/>
<dbReference type="AlphaFoldDB" id="A0A1E7FZD5"/>
<dbReference type="Proteomes" id="UP000095751">
    <property type="component" value="Unassembled WGS sequence"/>
</dbReference>
<keyword evidence="2" id="KW-1185">Reference proteome</keyword>